<dbReference type="Pfam" id="PF22025">
    <property type="entry name" value="ThiI_fer"/>
    <property type="match status" value="1"/>
</dbReference>
<dbReference type="InterPro" id="IPR014729">
    <property type="entry name" value="Rossmann-like_a/b/a_fold"/>
</dbReference>
<keyword evidence="7 19" id="KW-0067">ATP-binding</keyword>
<keyword evidence="4 19" id="KW-0820">tRNA-binding</keyword>
<comment type="catalytic activity">
    <reaction evidence="10 19">
        <text>[ThiI sulfur-carrier protein]-S-sulfanyl-L-cysteine + a uridine in tRNA + 2 reduced [2Fe-2S]-[ferredoxin] + ATP + H(+) = [ThiI sulfur-carrier protein]-L-cysteine + a 4-thiouridine in tRNA + 2 oxidized [2Fe-2S]-[ferredoxin] + AMP + diphosphate</text>
        <dbReference type="Rhea" id="RHEA:24176"/>
        <dbReference type="Rhea" id="RHEA-COMP:10000"/>
        <dbReference type="Rhea" id="RHEA-COMP:10001"/>
        <dbReference type="Rhea" id="RHEA-COMP:13337"/>
        <dbReference type="Rhea" id="RHEA-COMP:13338"/>
        <dbReference type="Rhea" id="RHEA-COMP:13339"/>
        <dbReference type="Rhea" id="RHEA-COMP:13340"/>
        <dbReference type="ChEBI" id="CHEBI:15378"/>
        <dbReference type="ChEBI" id="CHEBI:29950"/>
        <dbReference type="ChEBI" id="CHEBI:30616"/>
        <dbReference type="ChEBI" id="CHEBI:33019"/>
        <dbReference type="ChEBI" id="CHEBI:33737"/>
        <dbReference type="ChEBI" id="CHEBI:33738"/>
        <dbReference type="ChEBI" id="CHEBI:61963"/>
        <dbReference type="ChEBI" id="CHEBI:65315"/>
        <dbReference type="ChEBI" id="CHEBI:136798"/>
        <dbReference type="ChEBI" id="CHEBI:456215"/>
        <dbReference type="EC" id="2.8.1.4"/>
    </reaction>
</comment>
<dbReference type="GO" id="GO:0004810">
    <property type="term" value="F:CCA tRNA nucleotidyltransferase activity"/>
    <property type="evidence" value="ECO:0007669"/>
    <property type="project" value="InterPro"/>
</dbReference>
<evidence type="ECO:0000256" key="10">
    <source>
        <dbReference type="ARBA" id="ARBA00050570"/>
    </source>
</evidence>
<feature type="binding site" evidence="19">
    <location>
        <position position="290"/>
    </location>
    <ligand>
        <name>ATP</name>
        <dbReference type="ChEBI" id="CHEBI:30616"/>
    </ligand>
</feature>
<evidence type="ECO:0000259" key="20">
    <source>
        <dbReference type="PROSITE" id="PS51165"/>
    </source>
</evidence>
<evidence type="ECO:0000256" key="7">
    <source>
        <dbReference type="ARBA" id="ARBA00022840"/>
    </source>
</evidence>
<comment type="similarity">
    <text evidence="13 19">Belongs to the ThiI family.</text>
</comment>
<evidence type="ECO:0000256" key="18">
    <source>
        <dbReference type="ARBA" id="ARBA00080570"/>
    </source>
</evidence>
<dbReference type="Pfam" id="PF02568">
    <property type="entry name" value="ThiI"/>
    <property type="match status" value="1"/>
</dbReference>
<feature type="binding site" evidence="19">
    <location>
        <begin position="186"/>
        <end position="187"/>
    </location>
    <ligand>
        <name>ATP</name>
        <dbReference type="ChEBI" id="CHEBI:30616"/>
    </ligand>
</feature>
<dbReference type="PANTHER" id="PTHR43209:SF1">
    <property type="entry name" value="TRNA SULFURTRANSFERASE"/>
    <property type="match status" value="1"/>
</dbReference>
<keyword evidence="22" id="KW-1185">Reference proteome</keyword>
<comment type="subcellular location">
    <subcellularLocation>
        <location evidence="1 19">Cytoplasm</location>
    </subcellularLocation>
</comment>
<dbReference type="HAMAP" id="MF_00021">
    <property type="entry name" value="ThiI"/>
    <property type="match status" value="1"/>
</dbReference>
<dbReference type="SUPFAM" id="SSF52402">
    <property type="entry name" value="Adenine nucleotide alpha hydrolases-like"/>
    <property type="match status" value="1"/>
</dbReference>
<evidence type="ECO:0000256" key="1">
    <source>
        <dbReference type="ARBA" id="ARBA00004496"/>
    </source>
</evidence>
<evidence type="ECO:0000256" key="15">
    <source>
        <dbReference type="ARBA" id="ARBA00071867"/>
    </source>
</evidence>
<evidence type="ECO:0000313" key="22">
    <source>
        <dbReference type="Proteomes" id="UP001198962"/>
    </source>
</evidence>
<comment type="function">
    <text evidence="12 19">Catalyzes the ATP-dependent transfer of a sulfur to tRNA to produce 4-thiouridine in position 8 of tRNAs, which functions as a near-UV photosensor. Also catalyzes the transfer of sulfur to the sulfur carrier protein ThiS, forming ThiS-thiocarboxylate. This is a step in the synthesis of thiazole, in the thiamine biosynthesis pathway. The sulfur is donated as persulfide by IscS.</text>
</comment>
<organism evidence="21 22">
    <name type="scientific">Brotaphodocola catenula</name>
    <dbReference type="NCBI Taxonomy" id="2885361"/>
    <lineage>
        <taxon>Bacteria</taxon>
        <taxon>Bacillati</taxon>
        <taxon>Bacillota</taxon>
        <taxon>Clostridia</taxon>
        <taxon>Lachnospirales</taxon>
        <taxon>Lachnospiraceae</taxon>
        <taxon>Brotaphodocola</taxon>
    </lineage>
</organism>
<dbReference type="EMBL" id="JAJEPU010000045">
    <property type="protein sequence ID" value="MCC2165662.1"/>
    <property type="molecule type" value="Genomic_DNA"/>
</dbReference>
<evidence type="ECO:0000256" key="9">
    <source>
        <dbReference type="ARBA" id="ARBA00022977"/>
    </source>
</evidence>
<evidence type="ECO:0000256" key="12">
    <source>
        <dbReference type="ARBA" id="ARBA00058382"/>
    </source>
</evidence>
<dbReference type="CDD" id="cd01712">
    <property type="entry name" value="PPase_ThiI"/>
    <property type="match status" value="1"/>
</dbReference>
<feature type="binding site" evidence="19">
    <location>
        <begin position="211"/>
        <end position="212"/>
    </location>
    <ligand>
        <name>ATP</name>
        <dbReference type="ChEBI" id="CHEBI:30616"/>
    </ligand>
</feature>
<dbReference type="NCBIfam" id="TIGR00342">
    <property type="entry name" value="tRNA uracil 4-sulfurtransferase ThiI"/>
    <property type="match status" value="1"/>
</dbReference>
<keyword evidence="8 19" id="KW-0694">RNA-binding</keyword>
<feature type="binding site" evidence="19">
    <location>
        <position position="299"/>
    </location>
    <ligand>
        <name>ATP</name>
        <dbReference type="ChEBI" id="CHEBI:30616"/>
    </ligand>
</feature>
<dbReference type="Gene3D" id="3.40.50.620">
    <property type="entry name" value="HUPs"/>
    <property type="match status" value="1"/>
</dbReference>
<evidence type="ECO:0000256" key="17">
    <source>
        <dbReference type="ARBA" id="ARBA00077849"/>
    </source>
</evidence>
<dbReference type="GO" id="GO:0005524">
    <property type="term" value="F:ATP binding"/>
    <property type="evidence" value="ECO:0007669"/>
    <property type="project" value="UniProtKB-UniRule"/>
</dbReference>
<comment type="pathway">
    <text evidence="2 19">Cofactor biosynthesis; thiamine diphosphate biosynthesis.</text>
</comment>
<gene>
    <name evidence="19 21" type="primary">thiI</name>
    <name evidence="21" type="ORF">LKD32_12390</name>
</gene>
<feature type="domain" description="THUMP" evidence="20">
    <location>
        <begin position="62"/>
        <end position="171"/>
    </location>
</feature>
<evidence type="ECO:0000256" key="3">
    <source>
        <dbReference type="ARBA" id="ARBA00022490"/>
    </source>
</evidence>
<dbReference type="InterPro" id="IPR049961">
    <property type="entry name" value="ThiI_N"/>
</dbReference>
<feature type="binding site" evidence="19">
    <location>
        <position position="268"/>
    </location>
    <ligand>
        <name>ATP</name>
        <dbReference type="ChEBI" id="CHEBI:30616"/>
    </ligand>
</feature>
<dbReference type="AlphaFoldDB" id="A0AAE3DKV5"/>
<dbReference type="Gene3D" id="3.30.2130.30">
    <property type="match status" value="1"/>
</dbReference>
<evidence type="ECO:0000256" key="16">
    <source>
        <dbReference type="ARBA" id="ARBA00075337"/>
    </source>
</evidence>
<keyword evidence="3 19" id="KW-0963">Cytoplasm</keyword>
<evidence type="ECO:0000256" key="14">
    <source>
        <dbReference type="ARBA" id="ARBA00066827"/>
    </source>
</evidence>
<dbReference type="CDD" id="cd11716">
    <property type="entry name" value="THUMP_ThiI"/>
    <property type="match status" value="1"/>
</dbReference>
<evidence type="ECO:0000313" key="21">
    <source>
        <dbReference type="EMBL" id="MCC2165662.1"/>
    </source>
</evidence>
<dbReference type="GO" id="GO:0002937">
    <property type="term" value="P:tRNA 4-thiouridine biosynthesis"/>
    <property type="evidence" value="ECO:0007669"/>
    <property type="project" value="TreeGrafter"/>
</dbReference>
<dbReference type="PANTHER" id="PTHR43209">
    <property type="entry name" value="TRNA SULFURTRANSFERASE"/>
    <property type="match status" value="1"/>
</dbReference>
<evidence type="ECO:0000256" key="4">
    <source>
        <dbReference type="ARBA" id="ARBA00022555"/>
    </source>
</evidence>
<dbReference type="GO" id="GO:0009229">
    <property type="term" value="P:thiamine diphosphate biosynthetic process"/>
    <property type="evidence" value="ECO:0007669"/>
    <property type="project" value="UniProtKB-UniRule"/>
</dbReference>
<name>A0AAE3DKV5_9FIRM</name>
<evidence type="ECO:0000256" key="8">
    <source>
        <dbReference type="ARBA" id="ARBA00022884"/>
    </source>
</evidence>
<keyword evidence="9 19" id="KW-0784">Thiamine biosynthesis</keyword>
<evidence type="ECO:0000256" key="6">
    <source>
        <dbReference type="ARBA" id="ARBA00022741"/>
    </source>
</evidence>
<dbReference type="GO" id="GO:0140741">
    <property type="term" value="F:tRNA-uracil-4 sulfurtransferase activity"/>
    <property type="evidence" value="ECO:0007669"/>
    <property type="project" value="UniProtKB-EC"/>
</dbReference>
<dbReference type="Pfam" id="PF02926">
    <property type="entry name" value="THUMP"/>
    <property type="match status" value="1"/>
</dbReference>
<accession>A0AAE3DKV5</accession>
<dbReference type="PROSITE" id="PS51165">
    <property type="entry name" value="THUMP"/>
    <property type="match status" value="1"/>
</dbReference>
<dbReference type="RefSeq" id="WP_308451916.1">
    <property type="nucleotide sequence ID" value="NZ_JAJEPU010000045.1"/>
</dbReference>
<comment type="caution">
    <text evidence="21">The sequence shown here is derived from an EMBL/GenBank/DDBJ whole genome shotgun (WGS) entry which is preliminary data.</text>
</comment>
<reference evidence="21" key="1">
    <citation type="submission" date="2021-10" db="EMBL/GenBank/DDBJ databases">
        <title>Anaerobic single-cell dispensing facilitates the cultivation of human gut bacteria.</title>
        <authorList>
            <person name="Afrizal A."/>
        </authorList>
    </citation>
    <scope>NUCLEOTIDE SEQUENCE</scope>
    <source>
        <strain evidence="21">CLA-AA-H274</strain>
    </source>
</reference>
<evidence type="ECO:0000256" key="2">
    <source>
        <dbReference type="ARBA" id="ARBA00004948"/>
    </source>
</evidence>
<dbReference type="InterPro" id="IPR020536">
    <property type="entry name" value="ThiI_AANH"/>
</dbReference>
<dbReference type="GO" id="GO:0005829">
    <property type="term" value="C:cytosol"/>
    <property type="evidence" value="ECO:0007669"/>
    <property type="project" value="TreeGrafter"/>
</dbReference>
<dbReference type="EC" id="2.8.1.4" evidence="14 19"/>
<dbReference type="SUPFAM" id="SSF143437">
    <property type="entry name" value="THUMP domain-like"/>
    <property type="match status" value="1"/>
</dbReference>
<protein>
    <recommendedName>
        <fullName evidence="15 19">Probable tRNA sulfurtransferase</fullName>
        <ecNumber evidence="14 19">2.8.1.4</ecNumber>
    </recommendedName>
    <alternativeName>
        <fullName evidence="16 19">Sulfur carrier protein ThiS sulfurtransferase</fullName>
    </alternativeName>
    <alternativeName>
        <fullName evidence="17 19">Thiamine biosynthesis protein ThiI</fullName>
    </alternativeName>
    <alternativeName>
        <fullName evidence="18 19">tRNA 4-thiouridine synthase</fullName>
    </alternativeName>
</protein>
<dbReference type="GO" id="GO:0009228">
    <property type="term" value="P:thiamine biosynthetic process"/>
    <property type="evidence" value="ECO:0007669"/>
    <property type="project" value="UniProtKB-KW"/>
</dbReference>
<dbReference type="InterPro" id="IPR054173">
    <property type="entry name" value="ThiI_fer"/>
</dbReference>
<comment type="catalytic activity">
    <reaction evidence="11 19">
        <text>[ThiS sulfur-carrier protein]-C-terminal Gly-Gly-AMP + S-sulfanyl-L-cysteinyl-[cysteine desulfurase] + AH2 = [ThiS sulfur-carrier protein]-C-terminal-Gly-aminoethanethioate + L-cysteinyl-[cysteine desulfurase] + A + AMP + 2 H(+)</text>
        <dbReference type="Rhea" id="RHEA:43340"/>
        <dbReference type="Rhea" id="RHEA-COMP:12157"/>
        <dbReference type="Rhea" id="RHEA-COMP:12158"/>
        <dbReference type="Rhea" id="RHEA-COMP:12910"/>
        <dbReference type="Rhea" id="RHEA-COMP:19908"/>
        <dbReference type="ChEBI" id="CHEBI:13193"/>
        <dbReference type="ChEBI" id="CHEBI:15378"/>
        <dbReference type="ChEBI" id="CHEBI:17499"/>
        <dbReference type="ChEBI" id="CHEBI:29950"/>
        <dbReference type="ChEBI" id="CHEBI:61963"/>
        <dbReference type="ChEBI" id="CHEBI:90618"/>
        <dbReference type="ChEBI" id="CHEBI:232372"/>
        <dbReference type="ChEBI" id="CHEBI:456215"/>
    </reaction>
</comment>
<dbReference type="InterPro" id="IPR003720">
    <property type="entry name" value="tRNA_STrfase"/>
</dbReference>
<dbReference type="GO" id="GO:0000049">
    <property type="term" value="F:tRNA binding"/>
    <property type="evidence" value="ECO:0007669"/>
    <property type="project" value="UniProtKB-UniRule"/>
</dbReference>
<keyword evidence="5 19" id="KW-0808">Transferase</keyword>
<keyword evidence="6 19" id="KW-0547">Nucleotide-binding</keyword>
<proteinExistence type="inferred from homology"/>
<dbReference type="InterPro" id="IPR050102">
    <property type="entry name" value="tRNA_sulfurtransferase_ThiI"/>
</dbReference>
<evidence type="ECO:0000256" key="11">
    <source>
        <dbReference type="ARBA" id="ARBA00052330"/>
    </source>
</evidence>
<dbReference type="Proteomes" id="UP001198962">
    <property type="component" value="Unassembled WGS sequence"/>
</dbReference>
<evidence type="ECO:0000256" key="5">
    <source>
        <dbReference type="ARBA" id="ARBA00022679"/>
    </source>
</evidence>
<sequence length="393" mass="44586">MKFQSFLIKYAEIGTKGKNRYLFEDALIHQIKVALKKVEGSFQISKESGRIYVQAVSDYDYDEVIEALQHVFGIAWICPMLQVEEKDFENLKKIVVDYVGEVYEDKHFTFKVDSRRADKSYPIRSEQMNADLGEAILNAYPETSVDVHKPQVLLKVEVRKLVNIYSLMIPGPGGMPVGTNGKAMLLLSGGIDSPVAGYMIAKRGVKIDAVYFHAPPYTSERAKQKVVDLAKQVSKYSGPIPLYVVNFTDIQLYIYEQCPHEELTIIMRRYMMKIAEELARRNDALALITGESIGQVASQTVHSLAATNEVCTMPVFRPLIGFDKQEIVDISEKIGTFETSIQPYEDCCTIFVAKHPVIKPNLTYIHRSELKLQEKIDEMMKTAIDTAEMIWCE</sequence>
<dbReference type="InterPro" id="IPR049962">
    <property type="entry name" value="THUMP_ThiI"/>
</dbReference>
<dbReference type="FunFam" id="3.40.50.620:FF:000053">
    <property type="entry name" value="Probable tRNA sulfurtransferase"/>
    <property type="match status" value="1"/>
</dbReference>
<dbReference type="SMART" id="SM00981">
    <property type="entry name" value="THUMP"/>
    <property type="match status" value="1"/>
</dbReference>
<evidence type="ECO:0000256" key="13">
    <source>
        <dbReference type="ARBA" id="ARBA00061472"/>
    </source>
</evidence>
<dbReference type="GO" id="GO:0052837">
    <property type="term" value="P:thiazole biosynthetic process"/>
    <property type="evidence" value="ECO:0007669"/>
    <property type="project" value="TreeGrafter"/>
</dbReference>
<dbReference type="InterPro" id="IPR004114">
    <property type="entry name" value="THUMP_dom"/>
</dbReference>
<evidence type="ECO:0000256" key="19">
    <source>
        <dbReference type="HAMAP-Rule" id="MF_00021"/>
    </source>
</evidence>